<proteinExistence type="predicted"/>
<feature type="region of interest" description="Disordered" evidence="1">
    <location>
        <begin position="1"/>
        <end position="57"/>
    </location>
</feature>
<feature type="non-terminal residue" evidence="2">
    <location>
        <position position="73"/>
    </location>
</feature>
<evidence type="ECO:0000256" key="1">
    <source>
        <dbReference type="SAM" id="MobiDB-lite"/>
    </source>
</evidence>
<dbReference type="EMBL" id="JASSZA010000011">
    <property type="protein sequence ID" value="KAK2098190.1"/>
    <property type="molecule type" value="Genomic_DNA"/>
</dbReference>
<comment type="caution">
    <text evidence="2">The sequence shown here is derived from an EMBL/GenBank/DDBJ whole genome shotgun (WGS) entry which is preliminary data.</text>
</comment>
<organism evidence="2 3">
    <name type="scientific">Saguinus oedipus</name>
    <name type="common">Cotton-top tamarin</name>
    <name type="synonym">Oedipomidas oedipus</name>
    <dbReference type="NCBI Taxonomy" id="9490"/>
    <lineage>
        <taxon>Eukaryota</taxon>
        <taxon>Metazoa</taxon>
        <taxon>Chordata</taxon>
        <taxon>Craniata</taxon>
        <taxon>Vertebrata</taxon>
        <taxon>Euteleostomi</taxon>
        <taxon>Mammalia</taxon>
        <taxon>Eutheria</taxon>
        <taxon>Euarchontoglires</taxon>
        <taxon>Primates</taxon>
        <taxon>Haplorrhini</taxon>
        <taxon>Platyrrhini</taxon>
        <taxon>Cebidae</taxon>
        <taxon>Callitrichinae</taxon>
        <taxon>Saguinus</taxon>
    </lineage>
</organism>
<reference evidence="2 3" key="1">
    <citation type="submission" date="2023-05" db="EMBL/GenBank/DDBJ databases">
        <title>B98-5 Cell Line De Novo Hybrid Assembly: An Optical Mapping Approach.</title>
        <authorList>
            <person name="Kananen K."/>
            <person name="Auerbach J.A."/>
            <person name="Kautto E."/>
            <person name="Blachly J.S."/>
        </authorList>
    </citation>
    <scope>NUCLEOTIDE SEQUENCE [LARGE SCALE GENOMIC DNA]</scope>
    <source>
        <strain evidence="2">B95-8</strain>
        <tissue evidence="2">Cell line</tissue>
    </source>
</reference>
<protein>
    <submittedName>
        <fullName evidence="2">Uncharacterized protein</fullName>
    </submittedName>
</protein>
<evidence type="ECO:0000313" key="2">
    <source>
        <dbReference type="EMBL" id="KAK2098190.1"/>
    </source>
</evidence>
<keyword evidence="3" id="KW-1185">Reference proteome</keyword>
<gene>
    <name evidence="2" type="ORF">P7K49_023641</name>
</gene>
<sequence length="73" mass="7842">MFQREESASESPGSNRGSAVMPLECEVLQEDAVGMASTPGPGEQPETRRVTQEGNGSQLYAVACQPWSQKLNT</sequence>
<evidence type="ECO:0000313" key="3">
    <source>
        <dbReference type="Proteomes" id="UP001266305"/>
    </source>
</evidence>
<accession>A0ABQ9UN00</accession>
<dbReference type="Proteomes" id="UP001266305">
    <property type="component" value="Unassembled WGS sequence"/>
</dbReference>
<name>A0ABQ9UN00_SAGOE</name>